<dbReference type="KEGG" id="bfo:118427052"/>
<evidence type="ECO:0000256" key="2">
    <source>
        <dbReference type="ARBA" id="ARBA00023157"/>
    </source>
</evidence>
<dbReference type="GO" id="GO:0030246">
    <property type="term" value="F:carbohydrate binding"/>
    <property type="evidence" value="ECO:0007669"/>
    <property type="project" value="UniProtKB-KW"/>
</dbReference>
<keyword evidence="1" id="KW-0430">Lectin</keyword>
<dbReference type="RefSeq" id="XP_035692582.1">
    <property type="nucleotide sequence ID" value="XM_035836689.1"/>
</dbReference>
<dbReference type="AlphaFoldDB" id="A0A9J7N479"/>
<proteinExistence type="predicted"/>
<dbReference type="Proteomes" id="UP000001554">
    <property type="component" value="Chromosome 12"/>
</dbReference>
<evidence type="ECO:0000313" key="5">
    <source>
        <dbReference type="RefSeq" id="XP_035692582.1"/>
    </source>
</evidence>
<dbReference type="InterPro" id="IPR051663">
    <property type="entry name" value="CLec_Tetranectin-domain"/>
</dbReference>
<protein>
    <submittedName>
        <fullName evidence="5">Macrophage mannose receptor 1-like</fullName>
    </submittedName>
</protein>
<keyword evidence="4" id="KW-1185">Reference proteome</keyword>
<dbReference type="PROSITE" id="PS50041">
    <property type="entry name" value="C_TYPE_LECTIN_2"/>
    <property type="match status" value="3"/>
</dbReference>
<sequence>MEVLGLRNLVFEAPCPQDNRIVLSSGKTYTVPEGNSTYGGAQEECRRQGGIVAIPRNEEEQQNLAFLKNCVSRDAQFWLGIRKTAGDWRDDRGTALGSFTSWASGEPNDGLNCAHIVYGNKVGERRDKWADANCLLVFRYVCEIQDACRNGYKIHNNICYKAFNMEMTFLDASSTCRTEGGTLAMPKDAGTDDFLVSLKKDVAERGRFWFGLADRRQEGVWEWVDGTPLEGYSAWGPGEPNNNNDEDCVLYYDGKTWNDEKCSSAKKFICELKLPACHNGYQIHNNICYKAFNMQMTFLDASWTCRTEGGTLAMPKDAGTDDFLISLKKDVAERGRFWFGLADRRQEGVWEWVDGTPLEGYSAWGPGEPNNDKDEDCVLYYDGKTWNDDKCSSAKKFICEVKLPAPMIDNCQVGYKLLARTCIRLYFREVGHKDARKICEREGARLAMPKTEELDQALRNLVQKEGHNVEFWIGLRNKGSFLLRMESRRARWPQMDSSDESVRKVWLRSHWLSHVG</sequence>
<dbReference type="OMA" id="EGYSAWG"/>
<feature type="domain" description="C-type lectin" evidence="3">
    <location>
        <begin position="155"/>
        <end position="271"/>
    </location>
</feature>
<evidence type="ECO:0000256" key="1">
    <source>
        <dbReference type="ARBA" id="ARBA00022734"/>
    </source>
</evidence>
<dbReference type="InterPro" id="IPR016186">
    <property type="entry name" value="C-type_lectin-like/link_sf"/>
</dbReference>
<feature type="domain" description="C-type lectin" evidence="3">
    <location>
        <begin position="24"/>
        <end position="143"/>
    </location>
</feature>
<dbReference type="PANTHER" id="PTHR22799:SF6">
    <property type="entry name" value="C-TYPE LECTIN DOMAIN FAMILY 4 MEMBER M-LIKE"/>
    <property type="match status" value="1"/>
</dbReference>
<accession>A0A9J7N479</accession>
<feature type="domain" description="C-type lectin" evidence="3">
    <location>
        <begin position="284"/>
        <end position="400"/>
    </location>
</feature>
<dbReference type="Pfam" id="PF00059">
    <property type="entry name" value="Lectin_C"/>
    <property type="match status" value="4"/>
</dbReference>
<dbReference type="SMART" id="SM00034">
    <property type="entry name" value="CLECT"/>
    <property type="match status" value="3"/>
</dbReference>
<evidence type="ECO:0000259" key="3">
    <source>
        <dbReference type="PROSITE" id="PS50041"/>
    </source>
</evidence>
<dbReference type="Gene3D" id="3.10.100.10">
    <property type="entry name" value="Mannose-Binding Protein A, subunit A"/>
    <property type="match status" value="4"/>
</dbReference>
<organism evidence="4 5">
    <name type="scientific">Branchiostoma floridae</name>
    <name type="common">Florida lancelet</name>
    <name type="synonym">Amphioxus</name>
    <dbReference type="NCBI Taxonomy" id="7739"/>
    <lineage>
        <taxon>Eukaryota</taxon>
        <taxon>Metazoa</taxon>
        <taxon>Chordata</taxon>
        <taxon>Cephalochordata</taxon>
        <taxon>Leptocardii</taxon>
        <taxon>Amphioxiformes</taxon>
        <taxon>Branchiostomatidae</taxon>
        <taxon>Branchiostoma</taxon>
    </lineage>
</organism>
<name>A0A9J7N479_BRAFL</name>
<dbReference type="CDD" id="cd00037">
    <property type="entry name" value="CLECT"/>
    <property type="match status" value="3"/>
</dbReference>
<dbReference type="InterPro" id="IPR001304">
    <property type="entry name" value="C-type_lectin-like"/>
</dbReference>
<reference evidence="4" key="1">
    <citation type="journal article" date="2020" name="Nat. Ecol. Evol.">
        <title>Deeply conserved synteny resolves early events in vertebrate evolution.</title>
        <authorList>
            <person name="Simakov O."/>
            <person name="Marletaz F."/>
            <person name="Yue J.X."/>
            <person name="O'Connell B."/>
            <person name="Jenkins J."/>
            <person name="Brandt A."/>
            <person name="Calef R."/>
            <person name="Tung C.H."/>
            <person name="Huang T.K."/>
            <person name="Schmutz J."/>
            <person name="Satoh N."/>
            <person name="Yu J.K."/>
            <person name="Putnam N.H."/>
            <person name="Green R.E."/>
            <person name="Rokhsar D.S."/>
        </authorList>
    </citation>
    <scope>NUCLEOTIDE SEQUENCE [LARGE SCALE GENOMIC DNA]</scope>
    <source>
        <strain evidence="4">S238N-H82</strain>
    </source>
</reference>
<dbReference type="OrthoDB" id="538816at2759"/>
<reference evidence="5" key="2">
    <citation type="submission" date="2025-08" db="UniProtKB">
        <authorList>
            <consortium name="RefSeq"/>
        </authorList>
    </citation>
    <scope>IDENTIFICATION</scope>
    <source>
        <strain evidence="5">S238N-H82</strain>
        <tissue evidence="5">Testes</tissue>
    </source>
</reference>
<dbReference type="PANTHER" id="PTHR22799">
    <property type="entry name" value="TETRANECTIN-RELATED"/>
    <property type="match status" value="1"/>
</dbReference>
<evidence type="ECO:0000313" key="4">
    <source>
        <dbReference type="Proteomes" id="UP000001554"/>
    </source>
</evidence>
<keyword evidence="2" id="KW-1015">Disulfide bond</keyword>
<dbReference type="InterPro" id="IPR018378">
    <property type="entry name" value="C-type_lectin_CS"/>
</dbReference>
<dbReference type="GeneID" id="118427052"/>
<dbReference type="SUPFAM" id="SSF56436">
    <property type="entry name" value="C-type lectin-like"/>
    <property type="match status" value="4"/>
</dbReference>
<gene>
    <name evidence="5" type="primary">LOC118427052</name>
</gene>
<dbReference type="InterPro" id="IPR016187">
    <property type="entry name" value="CTDL_fold"/>
</dbReference>
<dbReference type="PROSITE" id="PS00615">
    <property type="entry name" value="C_TYPE_LECTIN_1"/>
    <property type="match status" value="2"/>
</dbReference>